<feature type="region of interest" description="Disordered" evidence="1">
    <location>
        <begin position="63"/>
        <end position="92"/>
    </location>
</feature>
<sequence length="724" mass="80958">MSRDDFSSFTQLCGYLCLSSSNKEVHSTGTLLNVRKATPDYNHKSEKSQEVYAEEGTAIITEPLLSSSTDSSKRPHTDNSNQPSSNNHRGRRLERFHFRKHRPSFGERNQSTVLCCSPVPPGPGQVDLCPQTWFCSEYPEDPSQANQPSEDKVVEGSEDTMRLPNGTPRPVEEDASPTKVIKINVIVLHSSSSYLIHKRLISTFGDPPRSPSLQGSQSDGMLRTHTAPAEGFATRSLLQVPGAKSSSVKRLGSLPSSFSTRHNGRQGQSMCIDTHDSRPTEPLVVANHHGGAISVHFSSQEKLSTVVEDEDPGEESALIPGTTESFTRRSSSSTSDQFYDCTDTISSLPTVLPEDGVQRPAIIISSSQNEEEVVIAGSFVPTTKKEHKPDHWKKVRTLSCFLGLSRASKGHISDDDDQTVQDGPSDPTQHQGRRVSTNLSEGNNSLELIGMPRNSAHVEHEAVQLRSGEKKRRASVKREKKNEGSRKKSLIKGRWSMGKSFSKIGPHIKEDLVKMESLGNRIELIKDLGFQVSFAVFDEASVSQWKGRDLQEAFDIPNMDLFLLAVRQNNVSELNEVLNTESGMISYLAKFWTGFYPLLLIEILNKNIDNAEEIEPFSRQLRRIHAYFGDVHHIRIAEDELDDHMDWIAECLGRLYIHARLFQCSRVYGDGLSSLDRCPGGCELNKRRTRSSQRLFRKPNLMKKHSRSAYGRTKFISDDISERI</sequence>
<feature type="region of interest" description="Disordered" evidence="1">
    <location>
        <begin position="410"/>
        <end position="489"/>
    </location>
</feature>
<dbReference type="EMBL" id="VCGU01000459">
    <property type="protein sequence ID" value="TRY61785.1"/>
    <property type="molecule type" value="Genomic_DNA"/>
</dbReference>
<dbReference type="Proteomes" id="UP000318571">
    <property type="component" value="Chromosome 8"/>
</dbReference>
<protein>
    <submittedName>
        <fullName evidence="2">Uncharacterized protein</fullName>
    </submittedName>
</protein>
<evidence type="ECO:0000256" key="1">
    <source>
        <dbReference type="SAM" id="MobiDB-lite"/>
    </source>
</evidence>
<dbReference type="AlphaFoldDB" id="A0A553N8N1"/>
<feature type="region of interest" description="Disordered" evidence="1">
    <location>
        <begin position="307"/>
        <end position="337"/>
    </location>
</feature>
<feature type="compositionally biased region" description="Polar residues" evidence="1">
    <location>
        <begin position="420"/>
        <end position="446"/>
    </location>
</feature>
<feature type="compositionally biased region" description="Basic and acidic residues" evidence="1">
    <location>
        <begin position="149"/>
        <end position="161"/>
    </location>
</feature>
<proteinExistence type="predicted"/>
<evidence type="ECO:0000313" key="3">
    <source>
        <dbReference type="Proteomes" id="UP000318571"/>
    </source>
</evidence>
<feature type="compositionally biased region" description="Low complexity" evidence="1">
    <location>
        <begin position="322"/>
        <end position="335"/>
    </location>
</feature>
<feature type="compositionally biased region" description="Basic and acidic residues" evidence="1">
    <location>
        <begin position="476"/>
        <end position="486"/>
    </location>
</feature>
<name>A0A553N8N1_TIGCA</name>
<feature type="compositionally biased region" description="Polar residues" evidence="1">
    <location>
        <begin position="78"/>
        <end position="87"/>
    </location>
</feature>
<feature type="region of interest" description="Disordered" evidence="1">
    <location>
        <begin position="139"/>
        <end position="175"/>
    </location>
</feature>
<comment type="caution">
    <text evidence="2">The sequence shown here is derived from an EMBL/GenBank/DDBJ whole genome shotgun (WGS) entry which is preliminary data.</text>
</comment>
<gene>
    <name evidence="2" type="ORF">TCAL_01456</name>
</gene>
<evidence type="ECO:0000313" key="2">
    <source>
        <dbReference type="EMBL" id="TRY61785.1"/>
    </source>
</evidence>
<reference evidence="2 3" key="1">
    <citation type="journal article" date="2018" name="Nat. Ecol. Evol.">
        <title>Genomic signatures of mitonuclear coevolution across populations of Tigriopus californicus.</title>
        <authorList>
            <person name="Barreto F.S."/>
            <person name="Watson E.T."/>
            <person name="Lima T.G."/>
            <person name="Willett C.S."/>
            <person name="Edmands S."/>
            <person name="Li W."/>
            <person name="Burton R.S."/>
        </authorList>
    </citation>
    <scope>NUCLEOTIDE SEQUENCE [LARGE SCALE GENOMIC DNA]</scope>
    <source>
        <strain evidence="2 3">San Diego</strain>
    </source>
</reference>
<keyword evidence="3" id="KW-1185">Reference proteome</keyword>
<accession>A0A553N8N1</accession>
<organism evidence="2 3">
    <name type="scientific">Tigriopus californicus</name>
    <name type="common">Marine copepod</name>
    <dbReference type="NCBI Taxonomy" id="6832"/>
    <lineage>
        <taxon>Eukaryota</taxon>
        <taxon>Metazoa</taxon>
        <taxon>Ecdysozoa</taxon>
        <taxon>Arthropoda</taxon>
        <taxon>Crustacea</taxon>
        <taxon>Multicrustacea</taxon>
        <taxon>Hexanauplia</taxon>
        <taxon>Copepoda</taxon>
        <taxon>Harpacticoida</taxon>
        <taxon>Harpacticidae</taxon>
        <taxon>Tigriopus</taxon>
    </lineage>
</organism>
<feature type="region of interest" description="Disordered" evidence="1">
    <location>
        <begin position="248"/>
        <end position="270"/>
    </location>
</feature>